<evidence type="ECO:0000313" key="2">
    <source>
        <dbReference type="EMBL" id="KAJ5077877.1"/>
    </source>
</evidence>
<feature type="compositionally biased region" description="Basic residues" evidence="1">
    <location>
        <begin position="84"/>
        <end position="103"/>
    </location>
</feature>
<accession>A0A9Q0RF58</accession>
<keyword evidence="3" id="KW-1185">Reference proteome</keyword>
<dbReference type="AlphaFoldDB" id="A0A9Q0RF58"/>
<organism evidence="2 3">
    <name type="scientific">Anaeramoeba ignava</name>
    <name type="common">Anaerobic marine amoeba</name>
    <dbReference type="NCBI Taxonomy" id="1746090"/>
    <lineage>
        <taxon>Eukaryota</taxon>
        <taxon>Metamonada</taxon>
        <taxon>Anaeramoebidae</taxon>
        <taxon>Anaeramoeba</taxon>
    </lineage>
</organism>
<name>A0A9Q0RF58_ANAIG</name>
<proteinExistence type="predicted"/>
<dbReference type="Proteomes" id="UP001149090">
    <property type="component" value="Unassembled WGS sequence"/>
</dbReference>
<gene>
    <name evidence="2" type="ORF">M0811_05567</name>
</gene>
<dbReference type="EMBL" id="JAPDFW010000056">
    <property type="protein sequence ID" value="KAJ5077877.1"/>
    <property type="molecule type" value="Genomic_DNA"/>
</dbReference>
<reference evidence="2" key="1">
    <citation type="submission" date="2022-10" db="EMBL/GenBank/DDBJ databases">
        <title>Novel sulphate-reducing endosymbionts in the free-living metamonad Anaeramoeba.</title>
        <authorList>
            <person name="Jerlstrom-Hultqvist J."/>
            <person name="Cepicka I."/>
            <person name="Gallot-Lavallee L."/>
            <person name="Salas-Leiva D."/>
            <person name="Curtis B.A."/>
            <person name="Zahonova K."/>
            <person name="Pipaliya S."/>
            <person name="Dacks J."/>
            <person name="Roger A.J."/>
        </authorList>
    </citation>
    <scope>NUCLEOTIDE SEQUENCE</scope>
    <source>
        <strain evidence="2">BMAN</strain>
    </source>
</reference>
<evidence type="ECO:0000313" key="3">
    <source>
        <dbReference type="Proteomes" id="UP001149090"/>
    </source>
</evidence>
<sequence length="103" mass="12976">MNLLLFQFEFNQKEIFNKTKEWISSNFNNLKEMESLILENNEDLFIWSCNKDNKKYNERIFNKEQKEQKEKDQKEKDQKEKDQKKKNKKKKKRKRKKEKKNKR</sequence>
<feature type="region of interest" description="Disordered" evidence="1">
    <location>
        <begin position="60"/>
        <end position="103"/>
    </location>
</feature>
<evidence type="ECO:0000256" key="1">
    <source>
        <dbReference type="SAM" id="MobiDB-lite"/>
    </source>
</evidence>
<protein>
    <submittedName>
        <fullName evidence="2">Uncharacterized protein</fullName>
    </submittedName>
</protein>
<feature type="compositionally biased region" description="Basic and acidic residues" evidence="1">
    <location>
        <begin position="60"/>
        <end position="83"/>
    </location>
</feature>
<comment type="caution">
    <text evidence="2">The sequence shown here is derived from an EMBL/GenBank/DDBJ whole genome shotgun (WGS) entry which is preliminary data.</text>
</comment>